<feature type="domain" description="Bacterial bifunctional deaminase-reductase C-terminal" evidence="1">
    <location>
        <begin position="3"/>
        <end position="175"/>
    </location>
</feature>
<evidence type="ECO:0000259" key="1">
    <source>
        <dbReference type="Pfam" id="PF01872"/>
    </source>
</evidence>
<dbReference type="InterPro" id="IPR024072">
    <property type="entry name" value="DHFR-like_dom_sf"/>
</dbReference>
<dbReference type="PANTHER" id="PTHR38011:SF11">
    <property type="entry name" value="2,5-DIAMINO-6-RIBOSYLAMINO-4(3H)-PYRIMIDINONE 5'-PHOSPHATE REDUCTASE"/>
    <property type="match status" value="1"/>
</dbReference>
<dbReference type="PANTHER" id="PTHR38011">
    <property type="entry name" value="DIHYDROFOLATE REDUCTASE FAMILY PROTEIN (AFU_ORTHOLOGUE AFUA_8G06820)"/>
    <property type="match status" value="1"/>
</dbReference>
<dbReference type="RefSeq" id="WP_147649609.1">
    <property type="nucleotide sequence ID" value="NZ_CP042806.1"/>
</dbReference>
<dbReference type="InterPro" id="IPR050765">
    <property type="entry name" value="Riboflavin_Biosynth_HTPR"/>
</dbReference>
<protein>
    <submittedName>
        <fullName evidence="2">Deaminase</fullName>
    </submittedName>
</protein>
<organism evidence="2 3">
    <name type="scientific">Terriglobus albidus</name>
    <dbReference type="NCBI Taxonomy" id="1592106"/>
    <lineage>
        <taxon>Bacteria</taxon>
        <taxon>Pseudomonadati</taxon>
        <taxon>Acidobacteriota</taxon>
        <taxon>Terriglobia</taxon>
        <taxon>Terriglobales</taxon>
        <taxon>Acidobacteriaceae</taxon>
        <taxon>Terriglobus</taxon>
    </lineage>
</organism>
<dbReference type="GO" id="GO:0008703">
    <property type="term" value="F:5-amino-6-(5-phosphoribosylamino)uracil reductase activity"/>
    <property type="evidence" value="ECO:0007669"/>
    <property type="project" value="InterPro"/>
</dbReference>
<dbReference type="GO" id="GO:0009231">
    <property type="term" value="P:riboflavin biosynthetic process"/>
    <property type="evidence" value="ECO:0007669"/>
    <property type="project" value="InterPro"/>
</dbReference>
<dbReference type="Pfam" id="PF01872">
    <property type="entry name" value="RibD_C"/>
    <property type="match status" value="1"/>
</dbReference>
<dbReference type="Proteomes" id="UP000321820">
    <property type="component" value="Chromosome"/>
</dbReference>
<dbReference type="InterPro" id="IPR002734">
    <property type="entry name" value="RibDG_C"/>
</dbReference>
<sequence>MAKLIYMMNTSLDGYTEDEQGGFGWAAPKDEEVHTWIFNHVSSFRTCLYGRKVYETMLYWETAHTIPDQPQFVLDFARQWQAAEKVVYSRTLTEPRSAHTRIERSFDPDSVRKLKADTGHDIAVAGPELAAWAIQAGIVDEFQMRICPVVVGGGKRYFPSGVRLDLELIEERRFRNGEIFLRYAVRGQSE</sequence>
<keyword evidence="3" id="KW-1185">Reference proteome</keyword>
<evidence type="ECO:0000313" key="2">
    <source>
        <dbReference type="EMBL" id="QEE30340.1"/>
    </source>
</evidence>
<proteinExistence type="predicted"/>
<dbReference type="SUPFAM" id="SSF53597">
    <property type="entry name" value="Dihydrofolate reductase-like"/>
    <property type="match status" value="1"/>
</dbReference>
<dbReference type="Gene3D" id="3.40.430.10">
    <property type="entry name" value="Dihydrofolate Reductase, subunit A"/>
    <property type="match status" value="1"/>
</dbReference>
<dbReference type="EMBL" id="CP042806">
    <property type="protein sequence ID" value="QEE30340.1"/>
    <property type="molecule type" value="Genomic_DNA"/>
</dbReference>
<evidence type="ECO:0000313" key="3">
    <source>
        <dbReference type="Proteomes" id="UP000321820"/>
    </source>
</evidence>
<dbReference type="KEGG" id="talb:FTW19_21570"/>
<dbReference type="OrthoDB" id="195113at2"/>
<gene>
    <name evidence="2" type="ORF">FTW19_21570</name>
</gene>
<dbReference type="AlphaFoldDB" id="A0A5B9EHN0"/>
<name>A0A5B9EHN0_9BACT</name>
<reference evidence="2 3" key="1">
    <citation type="submission" date="2019-08" db="EMBL/GenBank/DDBJ databases">
        <title>Complete genome sequence of Terriglobus albidus strain ORNL.</title>
        <authorList>
            <person name="Podar M."/>
        </authorList>
    </citation>
    <scope>NUCLEOTIDE SEQUENCE [LARGE SCALE GENOMIC DNA]</scope>
    <source>
        <strain evidence="2 3">ORNL</strain>
    </source>
</reference>
<accession>A0A5B9EHN0</accession>